<evidence type="ECO:0000313" key="1">
    <source>
        <dbReference type="EMBL" id="VDO98428.1"/>
    </source>
</evidence>
<proteinExistence type="predicted"/>
<name>A0A183FZC3_HELPZ</name>
<evidence type="ECO:0000313" key="2">
    <source>
        <dbReference type="Proteomes" id="UP000050761"/>
    </source>
</evidence>
<dbReference type="EMBL" id="UZAH01028196">
    <property type="protein sequence ID" value="VDO98428.1"/>
    <property type="molecule type" value="Genomic_DNA"/>
</dbReference>
<reference evidence="3" key="2">
    <citation type="submission" date="2019-09" db="UniProtKB">
        <authorList>
            <consortium name="WormBaseParasite"/>
        </authorList>
    </citation>
    <scope>IDENTIFICATION</scope>
</reference>
<accession>A0A3P8DD23</accession>
<organism evidence="2 3">
    <name type="scientific">Heligmosomoides polygyrus</name>
    <name type="common">Parasitic roundworm</name>
    <dbReference type="NCBI Taxonomy" id="6339"/>
    <lineage>
        <taxon>Eukaryota</taxon>
        <taxon>Metazoa</taxon>
        <taxon>Ecdysozoa</taxon>
        <taxon>Nematoda</taxon>
        <taxon>Chromadorea</taxon>
        <taxon>Rhabditida</taxon>
        <taxon>Rhabditina</taxon>
        <taxon>Rhabditomorpha</taxon>
        <taxon>Strongyloidea</taxon>
        <taxon>Heligmosomidae</taxon>
        <taxon>Heligmosomoides</taxon>
    </lineage>
</organism>
<protein>
    <submittedName>
        <fullName evidence="3">Ornithine decarboxylase antizyme</fullName>
    </submittedName>
</protein>
<accession>A0A183FZC3</accession>
<gene>
    <name evidence="1" type="ORF">HPBE_LOCUS14082</name>
</gene>
<dbReference type="WBParaSite" id="HPBE_0001408101-mRNA-1">
    <property type="protein sequence ID" value="HPBE_0001408101-mRNA-1"/>
    <property type="gene ID" value="HPBE_0001408101"/>
</dbReference>
<evidence type="ECO:0000313" key="3">
    <source>
        <dbReference type="WBParaSite" id="HPBE_0001408101-mRNA-1"/>
    </source>
</evidence>
<reference evidence="1 2" key="1">
    <citation type="submission" date="2018-11" db="EMBL/GenBank/DDBJ databases">
        <authorList>
            <consortium name="Pathogen Informatics"/>
        </authorList>
    </citation>
    <scope>NUCLEOTIDE SEQUENCE [LARGE SCALE GENOMIC DNA]</scope>
</reference>
<sequence length="171" mass="19492">MTEANEKDLLRTPEDEEMLDVNVGESYIKDFEKAAAKGDGDTGALGLCYRCTGRQQHRQDFTFVCPILENTFKDVMPTAAETVGHVRFIYEREPINERRWLLMVDPSHLSIILSGVIRAFLYFKKGCNHLFHSLARRDGCFMVIAYDGWTGLPNEQVNEANNEGDPPFEID</sequence>
<keyword evidence="2" id="KW-1185">Reference proteome</keyword>
<dbReference type="AlphaFoldDB" id="A0A183FZC3"/>
<dbReference type="Proteomes" id="UP000050761">
    <property type="component" value="Unassembled WGS sequence"/>
</dbReference>